<evidence type="ECO:0000313" key="3">
    <source>
        <dbReference type="EMBL" id="KAK9769169.1"/>
    </source>
</evidence>
<accession>A0ABR2X5Y8</accession>
<feature type="domain" description="DUF7580" evidence="2">
    <location>
        <begin position="238"/>
        <end position="401"/>
    </location>
</feature>
<protein>
    <recommendedName>
        <fullName evidence="2">DUF7580 domain-containing protein</fullName>
    </recommendedName>
</protein>
<evidence type="ECO:0000259" key="2">
    <source>
        <dbReference type="Pfam" id="PF24476"/>
    </source>
</evidence>
<gene>
    <name evidence="3" type="ORF">SCAR479_02413</name>
</gene>
<keyword evidence="4" id="KW-1185">Reference proteome</keyword>
<organism evidence="3 4">
    <name type="scientific">Seiridium cardinale</name>
    <dbReference type="NCBI Taxonomy" id="138064"/>
    <lineage>
        <taxon>Eukaryota</taxon>
        <taxon>Fungi</taxon>
        <taxon>Dikarya</taxon>
        <taxon>Ascomycota</taxon>
        <taxon>Pezizomycotina</taxon>
        <taxon>Sordariomycetes</taxon>
        <taxon>Xylariomycetidae</taxon>
        <taxon>Amphisphaeriales</taxon>
        <taxon>Sporocadaceae</taxon>
        <taxon>Seiridium</taxon>
    </lineage>
</organism>
<proteinExistence type="predicted"/>
<evidence type="ECO:0000313" key="4">
    <source>
        <dbReference type="Proteomes" id="UP001465668"/>
    </source>
</evidence>
<dbReference type="PANTHER" id="PTHR35186:SF4">
    <property type="entry name" value="PRION-INHIBITION AND PROPAGATION HELO DOMAIN-CONTAINING PROTEIN"/>
    <property type="match status" value="1"/>
</dbReference>
<name>A0ABR2X5Y8_9PEZI</name>
<comment type="caution">
    <text evidence="3">The sequence shown here is derived from an EMBL/GenBank/DDBJ whole genome shotgun (WGS) entry which is preliminary data.</text>
</comment>
<sequence length="423" mass="47622">MSGFEVLGIVLGTIPLLISALEHYQKGLNSIRRWQSYEAELQSLKRKLGTENAIFLNTCQQLLSGIVGSVDHEKLVDEPFGELWSSIEIRDRIALRLDHVYEPFKATVVAMDVALREIKAKLSLDELGQAFFELAEQPPVIFHTSFWFKLDALVGQYLEVLVVFGNVIELIIELRSFTQRLQGENSMLVGQNQRLEDPLDLCKLVRKGKHGLKSECFGVISNSTSQRYPKFGVYSQSEHSDYKLMISLEDVLEDAERTFPGVSYADRLKLAVDISSGVLQLITTSWLPEKITSRDIIFPIEAGCPVYGQAFVMKKLSDPADQYPVTSQALHMQALKTTMFSLGLLLLEIHFFETLDYVWDVNIERSTSKATGQFSDRKAATELLSQVQTLGSPKFYSAVRRFLFSGVGKAAAPLQRPVTKDRQ</sequence>
<dbReference type="Proteomes" id="UP001465668">
    <property type="component" value="Unassembled WGS sequence"/>
</dbReference>
<keyword evidence="1" id="KW-0732">Signal</keyword>
<feature type="signal peptide" evidence="1">
    <location>
        <begin position="1"/>
        <end position="20"/>
    </location>
</feature>
<dbReference type="Pfam" id="PF24476">
    <property type="entry name" value="DUF7580"/>
    <property type="match status" value="1"/>
</dbReference>
<dbReference type="EMBL" id="JARVKM010000251">
    <property type="protein sequence ID" value="KAK9769169.1"/>
    <property type="molecule type" value="Genomic_DNA"/>
</dbReference>
<reference evidence="3 4" key="1">
    <citation type="submission" date="2024-02" db="EMBL/GenBank/DDBJ databases">
        <title>First draft genome assembly of two strains of Seiridium cardinale.</title>
        <authorList>
            <person name="Emiliani G."/>
            <person name="Scali E."/>
        </authorList>
    </citation>
    <scope>NUCLEOTIDE SEQUENCE [LARGE SCALE GENOMIC DNA]</scope>
    <source>
        <strain evidence="3 4">BM-138-000479</strain>
    </source>
</reference>
<evidence type="ECO:0000256" key="1">
    <source>
        <dbReference type="SAM" id="SignalP"/>
    </source>
</evidence>
<feature type="chain" id="PRO_5046655727" description="DUF7580 domain-containing protein" evidence="1">
    <location>
        <begin position="21"/>
        <end position="423"/>
    </location>
</feature>
<dbReference type="PANTHER" id="PTHR35186">
    <property type="entry name" value="ANK_REP_REGION DOMAIN-CONTAINING PROTEIN"/>
    <property type="match status" value="1"/>
</dbReference>
<dbReference type="InterPro" id="IPR056002">
    <property type="entry name" value="DUF7580"/>
</dbReference>